<gene>
    <name evidence="2" type="ORF">FSZ31_01830</name>
</gene>
<comment type="caution">
    <text evidence="2">The sequence shown here is derived from an EMBL/GenBank/DDBJ whole genome shotgun (WGS) entry which is preliminary data.</text>
</comment>
<accession>A0A5C6UN73</accession>
<evidence type="ECO:0000259" key="1">
    <source>
        <dbReference type="Pfam" id="PF04480"/>
    </source>
</evidence>
<feature type="domain" description="DUF559" evidence="1">
    <location>
        <begin position="10"/>
        <end position="112"/>
    </location>
</feature>
<dbReference type="RefSeq" id="WP_147121353.1">
    <property type="nucleotide sequence ID" value="NZ_VOPY01000001.1"/>
</dbReference>
<dbReference type="AlphaFoldDB" id="A0A5C6UN73"/>
<dbReference type="InterPro" id="IPR047216">
    <property type="entry name" value="Endonuclease_DUF559_bact"/>
</dbReference>
<proteinExistence type="predicted"/>
<protein>
    <submittedName>
        <fullName evidence="2">Endonuclease domain-containing protein</fullName>
    </submittedName>
</protein>
<dbReference type="CDD" id="cd01038">
    <property type="entry name" value="Endonuclease_DUF559"/>
    <property type="match status" value="1"/>
</dbReference>
<keyword evidence="2" id="KW-0540">Nuclease</keyword>
<dbReference type="Proteomes" id="UP000321129">
    <property type="component" value="Unassembled WGS sequence"/>
</dbReference>
<dbReference type="PANTHER" id="PTHR38590">
    <property type="entry name" value="BLL0828 PROTEIN"/>
    <property type="match status" value="1"/>
</dbReference>
<dbReference type="InterPro" id="IPR007569">
    <property type="entry name" value="DUF559"/>
</dbReference>
<name>A0A5C6UN73_9SPHN</name>
<dbReference type="PANTHER" id="PTHR38590:SF1">
    <property type="entry name" value="BLL0828 PROTEIN"/>
    <property type="match status" value="1"/>
</dbReference>
<dbReference type="SUPFAM" id="SSF52980">
    <property type="entry name" value="Restriction endonuclease-like"/>
    <property type="match status" value="1"/>
</dbReference>
<keyword evidence="2" id="KW-0255">Endonuclease</keyword>
<dbReference type="GO" id="GO:0004519">
    <property type="term" value="F:endonuclease activity"/>
    <property type="evidence" value="ECO:0007669"/>
    <property type="project" value="UniProtKB-KW"/>
</dbReference>
<organism evidence="2 3">
    <name type="scientific">Flavisphingopyxis soli</name>
    <dbReference type="NCBI Taxonomy" id="2601267"/>
    <lineage>
        <taxon>Bacteria</taxon>
        <taxon>Pseudomonadati</taxon>
        <taxon>Pseudomonadota</taxon>
        <taxon>Alphaproteobacteria</taxon>
        <taxon>Sphingomonadales</taxon>
        <taxon>Sphingopyxidaceae</taxon>
        <taxon>Flavisphingopyxis</taxon>
    </lineage>
</organism>
<dbReference type="OrthoDB" id="9798754at2"/>
<keyword evidence="3" id="KW-1185">Reference proteome</keyword>
<dbReference type="Pfam" id="PF04480">
    <property type="entry name" value="DUF559"/>
    <property type="match status" value="1"/>
</dbReference>
<evidence type="ECO:0000313" key="3">
    <source>
        <dbReference type="Proteomes" id="UP000321129"/>
    </source>
</evidence>
<keyword evidence="2" id="KW-0378">Hydrolase</keyword>
<sequence length="134" mass="14902">MINGPGETVRKARTLRKALTLPEGLLWRELRQRPGELKFRRQHPAGVYILDFFCAQARLAIEVDGIAHDGLNATERDEARARYLSSQGVTVLRIPASDVLDDIESVVRHIVDHAGRALPLHQPEAGPPPRSGEE</sequence>
<evidence type="ECO:0000313" key="2">
    <source>
        <dbReference type="EMBL" id="TXC73516.1"/>
    </source>
</evidence>
<reference evidence="2 3" key="1">
    <citation type="submission" date="2019-08" db="EMBL/GenBank/DDBJ databases">
        <title>Sphingorhabdus soil sp. nov., isolated from arctic soil.</title>
        <authorList>
            <person name="Liu Y."/>
        </authorList>
    </citation>
    <scope>NUCLEOTIDE SEQUENCE [LARGE SCALE GENOMIC DNA]</scope>
    <source>
        <strain evidence="2 3">D-2Q-5-6</strain>
    </source>
</reference>
<dbReference type="InterPro" id="IPR011335">
    <property type="entry name" value="Restrct_endonuc-II-like"/>
</dbReference>
<dbReference type="Gene3D" id="3.40.960.10">
    <property type="entry name" value="VSR Endonuclease"/>
    <property type="match status" value="1"/>
</dbReference>
<dbReference type="EMBL" id="VOPY01000001">
    <property type="protein sequence ID" value="TXC73516.1"/>
    <property type="molecule type" value="Genomic_DNA"/>
</dbReference>